<feature type="region of interest" description="Disordered" evidence="1">
    <location>
        <begin position="54"/>
        <end position="96"/>
    </location>
</feature>
<dbReference type="InterPro" id="IPR011993">
    <property type="entry name" value="PH-like_dom_sf"/>
</dbReference>
<feature type="domain" description="PH" evidence="2">
    <location>
        <begin position="359"/>
        <end position="451"/>
    </location>
</feature>
<dbReference type="AlphaFoldDB" id="A0A1X7VNT4"/>
<sequence>MEPNNEAQQLLKAVDRVLPNIRSYLCQVLKQEKLSLEAEALRARYEAMLNSLEKATTREPSSSMQTPPSTSRVNLRHSMHASDNGRQKGSNRRKTESDLLSQYNQYTAGMGGAGGGSQECLEIIPEKPVAVPEIAGFLLCRDDHQRWQRRHCRLDPASRSVNIHETPEDMKSLESISLVGATLTFDLQNNGGIDRDLSFAIDTTGDISITVPEEGSSPKEAACTTRHIFAAYSDGDYIKWKTTLEHVVARSRPTSQWAESVTSGTSLGQDSLFSPNESGDSFNIHQSILPEDEDEGHVSDATIYEDIDELVQEFDITMKETAQAINMMSPTKKRKNESKFFPNSGNKDLTAHKRQLEVGEHYEGWLHKRSGSSWKKKWCQLKGCVFCYSKSPSDSSTHDYILLRAEVSSVKDVKKPYSIRLACKGVREIFLAADEEEDQVKWILKLENASKRDEEFPLLLDGVESKSRPLPEGIYNVPRSLFLDEALYDEPPTELILASTDPSLAPPARGLYDVPRALLGM</sequence>
<feature type="domain" description="PH" evidence="2">
    <location>
        <begin position="131"/>
        <end position="249"/>
    </location>
</feature>
<accession>A0A1X7VNT4</accession>
<dbReference type="SMART" id="SM00233">
    <property type="entry name" value="PH"/>
    <property type="match status" value="2"/>
</dbReference>
<dbReference type="PROSITE" id="PS50003">
    <property type="entry name" value="PH_DOMAIN"/>
    <property type="match status" value="2"/>
</dbReference>
<dbReference type="InterPro" id="IPR001849">
    <property type="entry name" value="PH_domain"/>
</dbReference>
<reference evidence="3" key="1">
    <citation type="submission" date="2017-05" db="UniProtKB">
        <authorList>
            <consortium name="EnsemblMetazoa"/>
        </authorList>
    </citation>
    <scope>IDENTIFICATION</scope>
</reference>
<dbReference type="Pfam" id="PF00169">
    <property type="entry name" value="PH"/>
    <property type="match status" value="1"/>
</dbReference>
<evidence type="ECO:0000256" key="1">
    <source>
        <dbReference type="SAM" id="MobiDB-lite"/>
    </source>
</evidence>
<dbReference type="SUPFAM" id="SSF50729">
    <property type="entry name" value="PH domain-like"/>
    <property type="match status" value="2"/>
</dbReference>
<name>A0A1X7VNT4_AMPQE</name>
<feature type="compositionally biased region" description="Low complexity" evidence="1">
    <location>
        <begin position="60"/>
        <end position="71"/>
    </location>
</feature>
<dbReference type="Gene3D" id="2.30.29.30">
    <property type="entry name" value="Pleckstrin-homology domain (PH domain)/Phosphotyrosine-binding domain (PTB)"/>
    <property type="match status" value="2"/>
</dbReference>
<dbReference type="InParanoid" id="A0A1X7VNT4"/>
<evidence type="ECO:0000313" key="3">
    <source>
        <dbReference type="EnsemblMetazoa" id="Aqu2.1.41500_001"/>
    </source>
</evidence>
<evidence type="ECO:0000259" key="2">
    <source>
        <dbReference type="PROSITE" id="PS50003"/>
    </source>
</evidence>
<protein>
    <recommendedName>
        <fullName evidence="2">PH domain-containing protein</fullName>
    </recommendedName>
</protein>
<organism evidence="3">
    <name type="scientific">Amphimedon queenslandica</name>
    <name type="common">Sponge</name>
    <dbReference type="NCBI Taxonomy" id="400682"/>
    <lineage>
        <taxon>Eukaryota</taxon>
        <taxon>Metazoa</taxon>
        <taxon>Porifera</taxon>
        <taxon>Demospongiae</taxon>
        <taxon>Heteroscleromorpha</taxon>
        <taxon>Haplosclerida</taxon>
        <taxon>Niphatidae</taxon>
        <taxon>Amphimedon</taxon>
    </lineage>
</organism>
<proteinExistence type="predicted"/>
<dbReference type="EnsemblMetazoa" id="Aqu2.1.41500_001">
    <property type="protein sequence ID" value="Aqu2.1.41500_001"/>
    <property type="gene ID" value="Aqu2.1.41500"/>
</dbReference>